<dbReference type="Gene3D" id="3.30.40.10">
    <property type="entry name" value="Zinc/RING finger domain, C3HC4 (zinc finger)"/>
    <property type="match status" value="2"/>
</dbReference>
<evidence type="ECO:0000256" key="3">
    <source>
        <dbReference type="ARBA" id="ARBA00022833"/>
    </source>
</evidence>
<evidence type="ECO:0000313" key="9">
    <source>
        <dbReference type="Proteomes" id="UP001497512"/>
    </source>
</evidence>
<dbReference type="InterPro" id="IPR019787">
    <property type="entry name" value="Znf_PHD-finger"/>
</dbReference>
<dbReference type="CDD" id="cd15571">
    <property type="entry name" value="ePHD"/>
    <property type="match status" value="1"/>
</dbReference>
<dbReference type="InterPro" id="IPR019786">
    <property type="entry name" value="Zinc_finger_PHD-type_CS"/>
</dbReference>
<evidence type="ECO:0000256" key="2">
    <source>
        <dbReference type="ARBA" id="ARBA00022771"/>
    </source>
</evidence>
<dbReference type="InterPro" id="IPR034732">
    <property type="entry name" value="EPHD"/>
</dbReference>
<reference evidence="8" key="1">
    <citation type="submission" date="2024-02" db="EMBL/GenBank/DDBJ databases">
        <authorList>
            <consortium name="ELIXIR-Norway"/>
            <consortium name="Elixir Norway"/>
        </authorList>
    </citation>
    <scope>NUCLEOTIDE SEQUENCE</scope>
</reference>
<dbReference type="Proteomes" id="UP001497512">
    <property type="component" value="Chromosome 19"/>
</dbReference>
<feature type="region of interest" description="Disordered" evidence="5">
    <location>
        <begin position="106"/>
        <end position="126"/>
    </location>
</feature>
<evidence type="ECO:0000259" key="6">
    <source>
        <dbReference type="PROSITE" id="PS50016"/>
    </source>
</evidence>
<gene>
    <name evidence="8" type="ORF">CSSPTR1EN2_LOCUS11485</name>
</gene>
<dbReference type="PROSITE" id="PS51805">
    <property type="entry name" value="EPHD"/>
    <property type="match status" value="1"/>
</dbReference>
<keyword evidence="2 4" id="KW-0863">Zinc-finger</keyword>
<dbReference type="EMBL" id="OZ019911">
    <property type="protein sequence ID" value="CAK9212935.1"/>
    <property type="molecule type" value="Genomic_DNA"/>
</dbReference>
<dbReference type="InterPro" id="IPR001965">
    <property type="entry name" value="Znf_PHD"/>
</dbReference>
<dbReference type="InterPro" id="IPR050701">
    <property type="entry name" value="Histone_Mod_Regulator"/>
</dbReference>
<feature type="region of interest" description="Disordered" evidence="5">
    <location>
        <begin position="324"/>
        <end position="344"/>
    </location>
</feature>
<evidence type="ECO:0000256" key="5">
    <source>
        <dbReference type="SAM" id="MobiDB-lite"/>
    </source>
</evidence>
<dbReference type="PANTHER" id="PTHR13793:SF148">
    <property type="entry name" value="RING_FYVE_PHD ZINC FINGER SUPERFAMILY PROTEIN"/>
    <property type="match status" value="1"/>
</dbReference>
<dbReference type="PANTHER" id="PTHR13793">
    <property type="entry name" value="PHD FINGER PROTEINS"/>
    <property type="match status" value="1"/>
</dbReference>
<dbReference type="CDD" id="cd15492">
    <property type="entry name" value="PHD_BRPF_JADE_like"/>
    <property type="match status" value="1"/>
</dbReference>
<feature type="domain" description="PHD-type" evidence="6">
    <location>
        <begin position="344"/>
        <end position="397"/>
    </location>
</feature>
<keyword evidence="9" id="KW-1185">Reference proteome</keyword>
<feature type="domain" description="PHD-type" evidence="7">
    <location>
        <begin position="401"/>
        <end position="512"/>
    </location>
</feature>
<dbReference type="PROSITE" id="PS01359">
    <property type="entry name" value="ZF_PHD_1"/>
    <property type="match status" value="1"/>
</dbReference>
<accession>A0ABP0U4V4</accession>
<sequence>MAMEQAKKEGCDMCSLPPRKRFKLLEKERRELEESQQAKHNERKELEEQRQKNCPKEKKELDEQRTKDCQTAYPLCSEITNVVRLSPNKIISKGFKVLEKRKHKELLQQQQQQKSKWKMGQEPAAQVKEKSLGLQVNTSFMKPPQSFLSEHKDAPTRLLQIHSNKENQDIFKEEEKEERFKTSEERKCGSEQQMQKNILLGSEEPQKSDLKDVSVLEQVVLKKELSHLGFPADKAFVKPEKENVSQVEKTQGNLAASMYNPFSTMSSVREDSQKEIMKCKSSYEESDWEEEETPPRRTFGKRSGITQRVHAPMGLLLPQKREEVVPSMKTTEQQQEEEEEEEDGVLCDVCRSTDAEPSDPIVFCDGCDVGVHASCYGNPLRLSVPEGDWFCAQCLSHDPHSKTCCLCPSSDGAMKQTTDGSWAHISCAVFVPEVFFHSAEAREPINCSHVPSRRWKSVCSVCKSTGGACVECTETGCQSTFHISCGLKEDLAIDYRDSRSGAVVISFCKLHTPTWNQQQESKERVKFKIVSRDPKIGHKYKAQLHV</sequence>
<organism evidence="8 9">
    <name type="scientific">Sphagnum troendelagicum</name>
    <dbReference type="NCBI Taxonomy" id="128251"/>
    <lineage>
        <taxon>Eukaryota</taxon>
        <taxon>Viridiplantae</taxon>
        <taxon>Streptophyta</taxon>
        <taxon>Embryophyta</taxon>
        <taxon>Bryophyta</taxon>
        <taxon>Sphagnophytina</taxon>
        <taxon>Sphagnopsida</taxon>
        <taxon>Sphagnales</taxon>
        <taxon>Sphagnaceae</taxon>
        <taxon>Sphagnum</taxon>
    </lineage>
</organism>
<evidence type="ECO:0000259" key="7">
    <source>
        <dbReference type="PROSITE" id="PS51805"/>
    </source>
</evidence>
<dbReference type="Pfam" id="PF13832">
    <property type="entry name" value="zf-HC5HC2H_2"/>
    <property type="match status" value="1"/>
</dbReference>
<dbReference type="PROSITE" id="PS50016">
    <property type="entry name" value="ZF_PHD_2"/>
    <property type="match status" value="1"/>
</dbReference>
<evidence type="ECO:0000256" key="1">
    <source>
        <dbReference type="ARBA" id="ARBA00022723"/>
    </source>
</evidence>
<evidence type="ECO:0008006" key="10">
    <source>
        <dbReference type="Google" id="ProtNLM"/>
    </source>
</evidence>
<protein>
    <recommendedName>
        <fullName evidence="10">PHD finger protein</fullName>
    </recommendedName>
</protein>
<dbReference type="InterPro" id="IPR011011">
    <property type="entry name" value="Znf_FYVE_PHD"/>
</dbReference>
<feature type="region of interest" description="Disordered" evidence="5">
    <location>
        <begin position="25"/>
        <end position="67"/>
    </location>
</feature>
<dbReference type="InterPro" id="IPR013083">
    <property type="entry name" value="Znf_RING/FYVE/PHD"/>
</dbReference>
<evidence type="ECO:0000313" key="8">
    <source>
        <dbReference type="EMBL" id="CAK9212935.1"/>
    </source>
</evidence>
<evidence type="ECO:0000256" key="4">
    <source>
        <dbReference type="PROSITE-ProRule" id="PRU00146"/>
    </source>
</evidence>
<name>A0ABP0U4V4_9BRYO</name>
<dbReference type="Pfam" id="PF00628">
    <property type="entry name" value="PHD"/>
    <property type="match status" value="1"/>
</dbReference>
<dbReference type="SMART" id="SM00249">
    <property type="entry name" value="PHD"/>
    <property type="match status" value="2"/>
</dbReference>
<keyword evidence="1" id="KW-0479">Metal-binding</keyword>
<proteinExistence type="predicted"/>
<feature type="compositionally biased region" description="Acidic residues" evidence="5">
    <location>
        <begin position="334"/>
        <end position="344"/>
    </location>
</feature>
<dbReference type="SUPFAM" id="SSF57903">
    <property type="entry name" value="FYVE/PHD zinc finger"/>
    <property type="match status" value="1"/>
</dbReference>
<keyword evidence="3" id="KW-0862">Zinc</keyword>